<evidence type="ECO:0000256" key="1">
    <source>
        <dbReference type="SAM" id="MobiDB-lite"/>
    </source>
</evidence>
<dbReference type="EMBL" id="SIXI01000005">
    <property type="protein sequence ID" value="TBO29425.1"/>
    <property type="molecule type" value="Genomic_DNA"/>
</dbReference>
<comment type="caution">
    <text evidence="2">The sequence shown here is derived from an EMBL/GenBank/DDBJ whole genome shotgun (WGS) entry which is preliminary data.</text>
</comment>
<feature type="region of interest" description="Disordered" evidence="1">
    <location>
        <begin position="202"/>
        <end position="225"/>
    </location>
</feature>
<dbReference type="OrthoDB" id="979809at2"/>
<dbReference type="RefSeq" id="WP_130968720.1">
    <property type="nucleotide sequence ID" value="NZ_SIXI01000005.1"/>
</dbReference>
<organism evidence="2 3">
    <name type="scientific">Aquabacterium lacunae</name>
    <dbReference type="NCBI Taxonomy" id="2528630"/>
    <lineage>
        <taxon>Bacteria</taxon>
        <taxon>Pseudomonadati</taxon>
        <taxon>Pseudomonadota</taxon>
        <taxon>Betaproteobacteria</taxon>
        <taxon>Burkholderiales</taxon>
        <taxon>Aquabacterium</taxon>
    </lineage>
</organism>
<evidence type="ECO:0000313" key="3">
    <source>
        <dbReference type="Proteomes" id="UP000292120"/>
    </source>
</evidence>
<keyword evidence="3" id="KW-1185">Reference proteome</keyword>
<accession>A0A4Q9GWJ7</accession>
<sequence length="469" mass="51437">MAALHARRPAAVVLWPAPHDPPTTLQDDSPHGPTLQRWRDWCVAHAGRRVSLGLSCRWSLQWEVAVPLHAGPEQAWQAACAQATHYLGPAFQPQAWAWRAWPLPGGQTSQTSEKAEKGTRPWLVVALPRALLADLRAVADAARVRLAWVGPWWADWLEADVPAVQLHDAGWLLQWRRQVQTGGDAAGVEALHLSCRPWAPQDPVACDSPGPQSPQPEPGTGGDLGRLVAVRGPAGDAGLAAGPVAWAPPAERRWTVWTGGGKSAPGRCHRLRADEAFDFTRRAQPMAPWAWALPVMGVLGLVAGVWQWQTLEARHEALQVQQQRLLQAEHRLRLARAMASPPVQAAQAVHAPADPWPAAQQVAAQAVMARLGWPWMQGLSRSTAGVDPAHTRWTHWQLDLGELDSPQGEPPVITLAGWATHDDALTPWLRREPQARWLSRERLAQPVPGQAGVLTLKGQWQMPWPEVSR</sequence>
<proteinExistence type="predicted"/>
<evidence type="ECO:0000313" key="2">
    <source>
        <dbReference type="EMBL" id="TBO29425.1"/>
    </source>
</evidence>
<reference evidence="2 3" key="1">
    <citation type="submission" date="2019-02" db="EMBL/GenBank/DDBJ databases">
        <title>Aquabacterium sp. strain KMB7.</title>
        <authorList>
            <person name="Chen W.-M."/>
        </authorList>
    </citation>
    <scope>NUCLEOTIDE SEQUENCE [LARGE SCALE GENOMIC DNA]</scope>
    <source>
        <strain evidence="2 3">KMB7</strain>
    </source>
</reference>
<dbReference type="Proteomes" id="UP000292120">
    <property type="component" value="Unassembled WGS sequence"/>
</dbReference>
<name>A0A4Q9GWJ7_9BURK</name>
<gene>
    <name evidence="2" type="ORF">EYS42_13575</name>
</gene>
<protein>
    <submittedName>
        <fullName evidence="2">Uncharacterized protein</fullName>
    </submittedName>
</protein>
<dbReference type="AlphaFoldDB" id="A0A4Q9GWJ7"/>